<proteinExistence type="predicted"/>
<evidence type="ECO:0000256" key="3">
    <source>
        <dbReference type="ARBA" id="ARBA00023237"/>
    </source>
</evidence>
<dbReference type="EMBL" id="JAPNKE010000002">
    <property type="protein sequence ID" value="MCY1009706.1"/>
    <property type="molecule type" value="Genomic_DNA"/>
</dbReference>
<protein>
    <submittedName>
        <fullName evidence="6">OmpA family protein</fullName>
    </submittedName>
</protein>
<evidence type="ECO:0000313" key="7">
    <source>
        <dbReference type="Proteomes" id="UP001150924"/>
    </source>
</evidence>
<feature type="domain" description="OmpA-like" evidence="5">
    <location>
        <begin position="51"/>
        <end position="166"/>
    </location>
</feature>
<sequence length="166" mass="17847">MNSKILSTLGLVSAVLACKPATPAEPPPEPAAVESEPAPAAVADPQDVHIEGDHLVIDRHINFEFDKSEILADSFDLLDHVAQLLKNHPEIVKLHIIGHTDSAGGAEHNQKLSDARADAVMEALRSRGATQTIDAVGKGESQHLCSEDTDECHQKNRRVEFVIEAG</sequence>
<evidence type="ECO:0000256" key="4">
    <source>
        <dbReference type="PROSITE-ProRule" id="PRU00473"/>
    </source>
</evidence>
<dbReference type="PROSITE" id="PS51257">
    <property type="entry name" value="PROKAR_LIPOPROTEIN"/>
    <property type="match status" value="1"/>
</dbReference>
<dbReference type="InterPro" id="IPR050330">
    <property type="entry name" value="Bact_OuterMem_StrucFunc"/>
</dbReference>
<dbReference type="Pfam" id="PF00691">
    <property type="entry name" value="OmpA"/>
    <property type="match status" value="1"/>
</dbReference>
<dbReference type="InterPro" id="IPR006664">
    <property type="entry name" value="OMP_bac"/>
</dbReference>
<dbReference type="PANTHER" id="PTHR30329:SF21">
    <property type="entry name" value="LIPOPROTEIN YIAD-RELATED"/>
    <property type="match status" value="1"/>
</dbReference>
<dbReference type="AlphaFoldDB" id="A0A9X3ETH8"/>
<dbReference type="Proteomes" id="UP001150924">
    <property type="component" value="Unassembled WGS sequence"/>
</dbReference>
<comment type="caution">
    <text evidence="6">The sequence shown here is derived from an EMBL/GenBank/DDBJ whole genome shotgun (WGS) entry which is preliminary data.</text>
</comment>
<gene>
    <name evidence="6" type="ORF">OV079_29910</name>
</gene>
<evidence type="ECO:0000256" key="2">
    <source>
        <dbReference type="ARBA" id="ARBA00023136"/>
    </source>
</evidence>
<accession>A0A9X3ETH8</accession>
<dbReference type="SUPFAM" id="SSF103088">
    <property type="entry name" value="OmpA-like"/>
    <property type="match status" value="1"/>
</dbReference>
<dbReference type="PRINTS" id="PR01021">
    <property type="entry name" value="OMPADOMAIN"/>
</dbReference>
<keyword evidence="2 4" id="KW-0472">Membrane</keyword>
<comment type="subcellular location">
    <subcellularLocation>
        <location evidence="1">Cell outer membrane</location>
    </subcellularLocation>
</comment>
<dbReference type="InterPro" id="IPR036737">
    <property type="entry name" value="OmpA-like_sf"/>
</dbReference>
<keyword evidence="7" id="KW-1185">Reference proteome</keyword>
<dbReference type="GO" id="GO:0009279">
    <property type="term" value="C:cell outer membrane"/>
    <property type="evidence" value="ECO:0007669"/>
    <property type="project" value="UniProtKB-SubCell"/>
</dbReference>
<dbReference type="PANTHER" id="PTHR30329">
    <property type="entry name" value="STATOR ELEMENT OF FLAGELLAR MOTOR COMPLEX"/>
    <property type="match status" value="1"/>
</dbReference>
<organism evidence="6 7">
    <name type="scientific">Nannocystis pusilla</name>
    <dbReference type="NCBI Taxonomy" id="889268"/>
    <lineage>
        <taxon>Bacteria</taxon>
        <taxon>Pseudomonadati</taxon>
        <taxon>Myxococcota</taxon>
        <taxon>Polyangia</taxon>
        <taxon>Nannocystales</taxon>
        <taxon>Nannocystaceae</taxon>
        <taxon>Nannocystis</taxon>
    </lineage>
</organism>
<dbReference type="CDD" id="cd07185">
    <property type="entry name" value="OmpA_C-like"/>
    <property type="match status" value="1"/>
</dbReference>
<dbReference type="Gene3D" id="3.30.1330.60">
    <property type="entry name" value="OmpA-like domain"/>
    <property type="match status" value="1"/>
</dbReference>
<dbReference type="PROSITE" id="PS51123">
    <property type="entry name" value="OMPA_2"/>
    <property type="match status" value="1"/>
</dbReference>
<evidence type="ECO:0000313" key="6">
    <source>
        <dbReference type="EMBL" id="MCY1009706.1"/>
    </source>
</evidence>
<dbReference type="InterPro" id="IPR006665">
    <property type="entry name" value="OmpA-like"/>
</dbReference>
<keyword evidence="3" id="KW-0998">Cell outer membrane</keyword>
<evidence type="ECO:0000256" key="1">
    <source>
        <dbReference type="ARBA" id="ARBA00004442"/>
    </source>
</evidence>
<evidence type="ECO:0000259" key="5">
    <source>
        <dbReference type="PROSITE" id="PS51123"/>
    </source>
</evidence>
<name>A0A9X3ETH8_9BACT</name>
<reference evidence="6" key="1">
    <citation type="submission" date="2022-11" db="EMBL/GenBank/DDBJ databases">
        <title>Minimal conservation of predation-associated metabolite biosynthetic gene clusters underscores biosynthetic potential of Myxococcota including descriptions for ten novel species: Archangium lansinium sp. nov., Myxococcus landrumus sp. nov., Nannocystis bai.</title>
        <authorList>
            <person name="Ahearne A."/>
            <person name="Stevens C."/>
            <person name="Phillips K."/>
        </authorList>
    </citation>
    <scope>NUCLEOTIDE SEQUENCE</scope>
    <source>
        <strain evidence="6">Na p29</strain>
    </source>
</reference>
<dbReference type="RefSeq" id="WP_267772380.1">
    <property type="nucleotide sequence ID" value="NZ_JAPNKE010000002.1"/>
</dbReference>